<comment type="similarity">
    <text evidence="1">Belongs to the non-flavoprotein flavin reductase family.</text>
</comment>
<dbReference type="Pfam" id="PF01613">
    <property type="entry name" value="Flavin_Reduct"/>
    <property type="match status" value="1"/>
</dbReference>
<evidence type="ECO:0000259" key="4">
    <source>
        <dbReference type="SMART" id="SM00903"/>
    </source>
</evidence>
<dbReference type="AlphaFoldDB" id="F9W144"/>
<dbReference type="InterPro" id="IPR050268">
    <property type="entry name" value="NADH-dep_flavin_reductase"/>
</dbReference>
<comment type="caution">
    <text evidence="5">The sequence shown here is derived from an EMBL/GenBank/DDBJ whole genome shotgun (WGS) entry which is preliminary data.</text>
</comment>
<evidence type="ECO:0000313" key="5">
    <source>
        <dbReference type="EMBL" id="GAA14583.1"/>
    </source>
</evidence>
<dbReference type="Gene3D" id="2.30.110.10">
    <property type="entry name" value="Electron Transport, Fmn-binding Protein, Chain A"/>
    <property type="match status" value="1"/>
</dbReference>
<accession>F9W144</accession>
<evidence type="ECO:0000256" key="1">
    <source>
        <dbReference type="ARBA" id="ARBA00008898"/>
    </source>
</evidence>
<feature type="domain" description="Flavin reductase like" evidence="4">
    <location>
        <begin position="37"/>
        <end position="184"/>
    </location>
</feature>
<dbReference type="eggNOG" id="COG1853">
    <property type="taxonomic scope" value="Bacteria"/>
</dbReference>
<dbReference type="STRING" id="1027371.GOALK_110_00430"/>
<protein>
    <submittedName>
        <fullName evidence="5">Putative oxidoreductase</fullName>
    </submittedName>
</protein>
<dbReference type="SUPFAM" id="SSF50475">
    <property type="entry name" value="FMN-binding split barrel"/>
    <property type="match status" value="1"/>
</dbReference>
<organism evidence="5 6">
    <name type="scientific">Gordonia alkanivorans NBRC 16433</name>
    <dbReference type="NCBI Taxonomy" id="1027371"/>
    <lineage>
        <taxon>Bacteria</taxon>
        <taxon>Bacillati</taxon>
        <taxon>Actinomycetota</taxon>
        <taxon>Actinomycetes</taxon>
        <taxon>Mycobacteriales</taxon>
        <taxon>Gordoniaceae</taxon>
        <taxon>Gordonia</taxon>
    </lineage>
</organism>
<dbReference type="PANTHER" id="PTHR30466">
    <property type="entry name" value="FLAVIN REDUCTASE"/>
    <property type="match status" value="1"/>
</dbReference>
<proteinExistence type="inferred from homology"/>
<name>F9W144_9ACTN</name>
<evidence type="ECO:0000256" key="3">
    <source>
        <dbReference type="SAM" id="MobiDB-lite"/>
    </source>
</evidence>
<sequence length="194" mass="20228">MHSVPDAEPGEDPVTATIDTTPDLAPVSDAKALRAAFSCFPSGVVAVCCLQGEGDSTTLIGMAASSFTTVSLDPPLVSVCVQNTSTTWPQIRTAPAIGVSVFAGDQTDVCKQLAGPSERRFDGITPLRTDAGAVFVPDAAAHLSCTIHNEIQAGDHTVVLLEISTLRADPDVEPLVFHASTFRALEARKDPNAT</sequence>
<keyword evidence="2" id="KW-0560">Oxidoreductase</keyword>
<dbReference type="SMART" id="SM00903">
    <property type="entry name" value="Flavin_Reduct"/>
    <property type="match status" value="1"/>
</dbReference>
<dbReference type="Proteomes" id="UP000003558">
    <property type="component" value="Unassembled WGS sequence"/>
</dbReference>
<dbReference type="GO" id="GO:0042602">
    <property type="term" value="F:riboflavin reductase (NADPH) activity"/>
    <property type="evidence" value="ECO:0007669"/>
    <property type="project" value="TreeGrafter"/>
</dbReference>
<dbReference type="EMBL" id="BACI01000110">
    <property type="protein sequence ID" value="GAA14583.1"/>
    <property type="molecule type" value="Genomic_DNA"/>
</dbReference>
<dbReference type="InterPro" id="IPR002563">
    <property type="entry name" value="Flavin_Rdtase-like_dom"/>
</dbReference>
<reference evidence="5 6" key="1">
    <citation type="submission" date="2011-05" db="EMBL/GenBank/DDBJ databases">
        <title>Whole genome shotgun sequence of Gordonia alkanivorans NBRC 16433.</title>
        <authorList>
            <person name="Hosoyama A."/>
            <person name="Nakamura S."/>
            <person name="Takarada H."/>
            <person name="Tsuchikane K."/>
            <person name="Yamazaki S."/>
            <person name="Fujita N."/>
        </authorList>
    </citation>
    <scope>NUCLEOTIDE SEQUENCE [LARGE SCALE GENOMIC DNA]</scope>
    <source>
        <strain evidence="5 6">NBRC 16433</strain>
    </source>
</reference>
<feature type="region of interest" description="Disordered" evidence="3">
    <location>
        <begin position="1"/>
        <end position="21"/>
    </location>
</feature>
<gene>
    <name evidence="5" type="ORF">GOALK_110_00430</name>
</gene>
<evidence type="ECO:0000313" key="6">
    <source>
        <dbReference type="Proteomes" id="UP000003558"/>
    </source>
</evidence>
<dbReference type="InterPro" id="IPR012349">
    <property type="entry name" value="Split_barrel_FMN-bd"/>
</dbReference>
<evidence type="ECO:0000256" key="2">
    <source>
        <dbReference type="ARBA" id="ARBA00023002"/>
    </source>
</evidence>
<dbReference type="PANTHER" id="PTHR30466:SF11">
    <property type="entry name" value="FLAVIN-DEPENDENT MONOOXYGENASE, REDUCTASE SUBUNIT HSAB"/>
    <property type="match status" value="1"/>
</dbReference>
<dbReference type="GO" id="GO:0010181">
    <property type="term" value="F:FMN binding"/>
    <property type="evidence" value="ECO:0007669"/>
    <property type="project" value="InterPro"/>
</dbReference>